<reference evidence="1 2" key="1">
    <citation type="journal article" date="2023" name="Plants (Basel)">
        <title>Bridging the Gap: Combining Genomics and Transcriptomics Approaches to Understand Stylosanthes scabra, an Orphan Legume from the Brazilian Caatinga.</title>
        <authorList>
            <person name="Ferreira-Neto J.R.C."/>
            <person name="da Silva M.D."/>
            <person name="Binneck E."/>
            <person name="de Melo N.F."/>
            <person name="da Silva R.H."/>
            <person name="de Melo A.L.T.M."/>
            <person name="Pandolfi V."/>
            <person name="Bustamante F.O."/>
            <person name="Brasileiro-Vidal A.C."/>
            <person name="Benko-Iseppon A.M."/>
        </authorList>
    </citation>
    <scope>NUCLEOTIDE SEQUENCE [LARGE SCALE GENOMIC DNA]</scope>
    <source>
        <tissue evidence="1">Leaves</tissue>
    </source>
</reference>
<keyword evidence="2" id="KW-1185">Reference proteome</keyword>
<name>A0ABU6SMS8_9FABA</name>
<proteinExistence type="predicted"/>
<comment type="caution">
    <text evidence="1">The sequence shown here is derived from an EMBL/GenBank/DDBJ whole genome shotgun (WGS) entry which is preliminary data.</text>
</comment>
<sequence>MRGRIGLQRGKALARKCKIPILPFIKNHSAVKLRMQFMGVAYTNLSRELSGNLQRMKLRTHYNLVWTASSS</sequence>
<gene>
    <name evidence="1" type="ORF">PIB30_067681</name>
</gene>
<dbReference type="EMBL" id="JASCZI010061126">
    <property type="protein sequence ID" value="MED6137731.1"/>
    <property type="molecule type" value="Genomic_DNA"/>
</dbReference>
<protein>
    <submittedName>
        <fullName evidence="1">Uncharacterized protein</fullName>
    </submittedName>
</protein>
<dbReference type="Proteomes" id="UP001341840">
    <property type="component" value="Unassembled WGS sequence"/>
</dbReference>
<organism evidence="1 2">
    <name type="scientific">Stylosanthes scabra</name>
    <dbReference type="NCBI Taxonomy" id="79078"/>
    <lineage>
        <taxon>Eukaryota</taxon>
        <taxon>Viridiplantae</taxon>
        <taxon>Streptophyta</taxon>
        <taxon>Embryophyta</taxon>
        <taxon>Tracheophyta</taxon>
        <taxon>Spermatophyta</taxon>
        <taxon>Magnoliopsida</taxon>
        <taxon>eudicotyledons</taxon>
        <taxon>Gunneridae</taxon>
        <taxon>Pentapetalae</taxon>
        <taxon>rosids</taxon>
        <taxon>fabids</taxon>
        <taxon>Fabales</taxon>
        <taxon>Fabaceae</taxon>
        <taxon>Papilionoideae</taxon>
        <taxon>50 kb inversion clade</taxon>
        <taxon>dalbergioids sensu lato</taxon>
        <taxon>Dalbergieae</taxon>
        <taxon>Pterocarpus clade</taxon>
        <taxon>Stylosanthes</taxon>
    </lineage>
</organism>
<evidence type="ECO:0000313" key="1">
    <source>
        <dbReference type="EMBL" id="MED6137731.1"/>
    </source>
</evidence>
<accession>A0ABU6SMS8</accession>
<evidence type="ECO:0000313" key="2">
    <source>
        <dbReference type="Proteomes" id="UP001341840"/>
    </source>
</evidence>